<keyword evidence="3 13" id="KW-0963">Cytoplasm</keyword>
<dbReference type="PROSITE" id="PS51192">
    <property type="entry name" value="HELICASE_ATP_BIND_1"/>
    <property type="match status" value="1"/>
</dbReference>
<dbReference type="CDD" id="cd17916">
    <property type="entry name" value="DEXHc_UvrB"/>
    <property type="match status" value="1"/>
</dbReference>
<dbReference type="CDD" id="cd18790">
    <property type="entry name" value="SF2_C_UvrB"/>
    <property type="match status" value="1"/>
</dbReference>
<dbReference type="SUPFAM" id="SSF46600">
    <property type="entry name" value="C-terminal UvrC-binding domain of UvrB"/>
    <property type="match status" value="1"/>
</dbReference>
<evidence type="ECO:0000256" key="7">
    <source>
        <dbReference type="ARBA" id="ARBA00022840"/>
    </source>
</evidence>
<comment type="subunit">
    <text evidence="11 13 14">Forms a heterotetramer with UvrA during the search for lesions. Interacts with UvrC in an incision complex.</text>
</comment>
<evidence type="ECO:0000259" key="16">
    <source>
        <dbReference type="PROSITE" id="PS50151"/>
    </source>
</evidence>
<dbReference type="GO" id="GO:0009432">
    <property type="term" value="P:SOS response"/>
    <property type="evidence" value="ECO:0007669"/>
    <property type="project" value="UniProtKB-UniRule"/>
</dbReference>
<evidence type="ECO:0000256" key="12">
    <source>
        <dbReference type="ARBA" id="ARBA00029504"/>
    </source>
</evidence>
<dbReference type="Gene3D" id="3.40.50.300">
    <property type="entry name" value="P-loop containing nucleotide triphosphate hydrolases"/>
    <property type="match status" value="3"/>
</dbReference>
<protein>
    <recommendedName>
        <fullName evidence="12 13">UvrABC system protein B</fullName>
        <shortName evidence="13">Protein UvrB</shortName>
    </recommendedName>
    <alternativeName>
        <fullName evidence="13">Excinuclease ABC subunit B</fullName>
    </alternativeName>
</protein>
<evidence type="ECO:0000259" key="17">
    <source>
        <dbReference type="PROSITE" id="PS51192"/>
    </source>
</evidence>
<dbReference type="InterPro" id="IPR024759">
    <property type="entry name" value="UvrB_YAD/RRR_dom"/>
</dbReference>
<dbReference type="GO" id="GO:0003677">
    <property type="term" value="F:DNA binding"/>
    <property type="evidence" value="ECO:0007669"/>
    <property type="project" value="UniProtKB-UniRule"/>
</dbReference>
<dbReference type="GO" id="GO:0016887">
    <property type="term" value="F:ATP hydrolysis activity"/>
    <property type="evidence" value="ECO:0007669"/>
    <property type="project" value="InterPro"/>
</dbReference>
<keyword evidence="10 13" id="KW-0742">SOS response</keyword>
<accession>A0A0G3BKL6</accession>
<keyword evidence="9 13" id="KW-0234">DNA repair</keyword>
<dbReference type="Pfam" id="PF17757">
    <property type="entry name" value="UvrB_inter"/>
    <property type="match status" value="1"/>
</dbReference>
<dbReference type="Pfam" id="PF04851">
    <property type="entry name" value="ResIII"/>
    <property type="match status" value="1"/>
</dbReference>
<comment type="domain">
    <text evidence="13">The beta-hairpin motif is involved in DNA binding.</text>
</comment>
<dbReference type="InterPro" id="IPR036876">
    <property type="entry name" value="UVR_dom_sf"/>
</dbReference>
<evidence type="ECO:0000256" key="2">
    <source>
        <dbReference type="ARBA" id="ARBA00008533"/>
    </source>
</evidence>
<evidence type="ECO:0000256" key="4">
    <source>
        <dbReference type="ARBA" id="ARBA00022741"/>
    </source>
</evidence>
<dbReference type="GO" id="GO:0006289">
    <property type="term" value="P:nucleotide-excision repair"/>
    <property type="evidence" value="ECO:0007669"/>
    <property type="project" value="UniProtKB-UniRule"/>
</dbReference>
<sequence length="686" mass="77894">MLDDNKFVHFPGSPFQLYQPYPPAGDQPVAIDKLVEGVQDGLSYQTLLGVTGSGKTFTMANVIARLGRPAIVFAPNKTLAAQLYSEFREFFPRNAVEYFVSYYDYYQPEAYVPQRDLYIEKDSSINEHIEQMRLSATKSLLERRDVVIVATVSAIYGIGNPSDYHQMVMTMRVGDKVGQRDVIAQLIRMQYKRNEIDFARGTFRVRGDTIDVFPAEHSELAIRIELFDDEIESLQLFDPLTGRVRQKIPRFTVYPSSHYVTPRERVLSAIEGIKEELRTRLDELVKAGKLVEAQRLEQRTRFDLEMLQEIGHCKGIENYTRHVSGSKPGEPPSTLVDYLPPDALMFLDESHVLIGQLGGMYNGDRARKTTLVEYGFRLPSALDNRPLKFEEFERKMRQVMFVTATPADYEKRTAGQVVEQVVRPTGLVDPVVEVRPATHQVDDVLQEIRERVEVNERVLITTLTKRMAEQLTDYLSDNGVKVRYLHSDVDTVERVEILRDLRLGTFDVLVGINLLREGLDIPEVSLVAILDADKEGFLRAERSLIQTIGRAARNVNGKAILYADKMTDSMRRAIGETERRRAKQLEHNQAQGITPRTVTKHVKELIDGVFSAQESRQGLKAAEEAAKVEALSEKDLGKRIKQLEKQMLEHARNLEFEKAARVRDQLALLKEQAFGAAGDDKIVPIG</sequence>
<feature type="coiled-coil region" evidence="15">
    <location>
        <begin position="633"/>
        <end position="660"/>
    </location>
</feature>
<feature type="domain" description="Helicase C-terminal" evidence="18">
    <location>
        <begin position="440"/>
        <end position="606"/>
    </location>
</feature>
<reference evidence="19 20" key="1">
    <citation type="submission" date="2015-05" db="EMBL/GenBank/DDBJ databases">
        <authorList>
            <person name="Tang B."/>
            <person name="Yu Y."/>
        </authorList>
    </citation>
    <scope>NUCLEOTIDE SEQUENCE [LARGE SCALE GENOMIC DNA]</scope>
    <source>
        <strain evidence="19 20">DSM 7029</strain>
    </source>
</reference>
<keyword evidence="8 13" id="KW-0267">Excision nuclease</keyword>
<keyword evidence="6 13" id="KW-0228">DNA excision</keyword>
<dbReference type="InterPro" id="IPR004807">
    <property type="entry name" value="UvrB"/>
</dbReference>
<dbReference type="PATRIC" id="fig|413882.6.peg.3375"/>
<evidence type="ECO:0000256" key="10">
    <source>
        <dbReference type="ARBA" id="ARBA00023236"/>
    </source>
</evidence>
<evidence type="ECO:0000256" key="13">
    <source>
        <dbReference type="HAMAP-Rule" id="MF_00204"/>
    </source>
</evidence>
<dbReference type="SMART" id="SM00490">
    <property type="entry name" value="HELICc"/>
    <property type="match status" value="1"/>
</dbReference>
<dbReference type="GO" id="GO:0009381">
    <property type="term" value="F:excinuclease ABC activity"/>
    <property type="evidence" value="ECO:0007669"/>
    <property type="project" value="UniProtKB-UniRule"/>
</dbReference>
<dbReference type="InterPro" id="IPR001943">
    <property type="entry name" value="UVR_dom"/>
</dbReference>
<evidence type="ECO:0000256" key="15">
    <source>
        <dbReference type="SAM" id="Coils"/>
    </source>
</evidence>
<dbReference type="InterPro" id="IPR014001">
    <property type="entry name" value="Helicase_ATP-bd"/>
</dbReference>
<evidence type="ECO:0000259" key="18">
    <source>
        <dbReference type="PROSITE" id="PS51194"/>
    </source>
</evidence>
<dbReference type="FunFam" id="3.40.50.300:FF:000477">
    <property type="entry name" value="UvrABC system protein B"/>
    <property type="match status" value="1"/>
</dbReference>
<dbReference type="NCBIfam" id="TIGR00631">
    <property type="entry name" value="uvrb"/>
    <property type="match status" value="1"/>
</dbReference>
<dbReference type="AlphaFoldDB" id="A0A0G3BKL6"/>
<dbReference type="InterPro" id="IPR001650">
    <property type="entry name" value="Helicase_C-like"/>
</dbReference>
<dbReference type="Proteomes" id="UP000035352">
    <property type="component" value="Chromosome"/>
</dbReference>
<evidence type="ECO:0000313" key="19">
    <source>
        <dbReference type="EMBL" id="AKJ29927.1"/>
    </source>
</evidence>
<comment type="subcellular location">
    <subcellularLocation>
        <location evidence="1 13 14">Cytoplasm</location>
    </subcellularLocation>
</comment>
<keyword evidence="20" id="KW-1185">Reference proteome</keyword>
<dbReference type="GO" id="GO:0005524">
    <property type="term" value="F:ATP binding"/>
    <property type="evidence" value="ECO:0007669"/>
    <property type="project" value="UniProtKB-UniRule"/>
</dbReference>
<dbReference type="Pfam" id="PF12344">
    <property type="entry name" value="UvrB"/>
    <property type="match status" value="1"/>
</dbReference>
<dbReference type="InterPro" id="IPR041471">
    <property type="entry name" value="UvrB_inter"/>
</dbReference>
<comment type="function">
    <text evidence="13">The UvrABC repair system catalyzes the recognition and processing of DNA lesions. A damage recognition complex composed of 2 UvrA and 2 UvrB subunits scans DNA for abnormalities. Upon binding of the UvrA(2)B(2) complex to a putative damaged site, the DNA wraps around one UvrB monomer. DNA wrap is dependent on ATP binding by UvrB and probably causes local melting of the DNA helix, facilitating insertion of UvrB beta-hairpin between the DNA strands. Then UvrB probes one DNA strand for the presence of a lesion. If a lesion is found the UvrA subunits dissociate and the UvrB-DNA preincision complex is formed. This complex is subsequently bound by UvrC and the second UvrB is released. If no lesion is found, the DNA wraps around the other UvrB subunit that will check the other stand for damage.</text>
</comment>
<organism evidence="19 20">
    <name type="scientific">Caldimonas brevitalea</name>
    <dbReference type="NCBI Taxonomy" id="413882"/>
    <lineage>
        <taxon>Bacteria</taxon>
        <taxon>Pseudomonadati</taxon>
        <taxon>Pseudomonadota</taxon>
        <taxon>Betaproteobacteria</taxon>
        <taxon>Burkholderiales</taxon>
        <taxon>Sphaerotilaceae</taxon>
        <taxon>Caldimonas</taxon>
    </lineage>
</organism>
<feature type="domain" description="UVR" evidence="16">
    <location>
        <begin position="637"/>
        <end position="672"/>
    </location>
</feature>
<dbReference type="NCBIfam" id="NF003673">
    <property type="entry name" value="PRK05298.1"/>
    <property type="match status" value="1"/>
</dbReference>
<evidence type="ECO:0000256" key="5">
    <source>
        <dbReference type="ARBA" id="ARBA00022763"/>
    </source>
</evidence>
<dbReference type="SUPFAM" id="SSF52540">
    <property type="entry name" value="P-loop containing nucleoside triphosphate hydrolases"/>
    <property type="match status" value="2"/>
</dbReference>
<keyword evidence="5 13" id="KW-0227">DNA damage</keyword>
<feature type="domain" description="Helicase ATP-binding" evidence="17">
    <location>
        <begin position="36"/>
        <end position="170"/>
    </location>
</feature>
<name>A0A0G3BKL6_9BURK</name>
<dbReference type="GO" id="GO:0009380">
    <property type="term" value="C:excinuclease repair complex"/>
    <property type="evidence" value="ECO:0007669"/>
    <property type="project" value="InterPro"/>
</dbReference>
<feature type="binding site" evidence="13">
    <location>
        <begin position="49"/>
        <end position="56"/>
    </location>
    <ligand>
        <name>ATP</name>
        <dbReference type="ChEBI" id="CHEBI:30616"/>
    </ligand>
</feature>
<keyword evidence="7 13" id="KW-0067">ATP-binding</keyword>
<evidence type="ECO:0000256" key="3">
    <source>
        <dbReference type="ARBA" id="ARBA00022490"/>
    </source>
</evidence>
<dbReference type="Pfam" id="PF00271">
    <property type="entry name" value="Helicase_C"/>
    <property type="match status" value="1"/>
</dbReference>
<dbReference type="GO" id="GO:0005737">
    <property type="term" value="C:cytoplasm"/>
    <property type="evidence" value="ECO:0007669"/>
    <property type="project" value="UniProtKB-SubCell"/>
</dbReference>
<dbReference type="STRING" id="413882.AAW51_3236"/>
<proteinExistence type="inferred from homology"/>
<keyword evidence="4 13" id="KW-0547">Nucleotide-binding</keyword>
<comment type="similarity">
    <text evidence="2 13 14">Belongs to the UvrB family.</text>
</comment>
<feature type="coiled-coil region" evidence="15">
    <location>
        <begin position="267"/>
        <end position="294"/>
    </location>
</feature>
<dbReference type="KEGG" id="pbh:AAW51_3236"/>
<evidence type="ECO:0000256" key="1">
    <source>
        <dbReference type="ARBA" id="ARBA00004496"/>
    </source>
</evidence>
<feature type="short sequence motif" description="Beta-hairpin" evidence="13">
    <location>
        <begin position="102"/>
        <end position="125"/>
    </location>
</feature>
<evidence type="ECO:0000313" key="20">
    <source>
        <dbReference type="Proteomes" id="UP000035352"/>
    </source>
</evidence>
<dbReference type="Pfam" id="PF02151">
    <property type="entry name" value="UVR"/>
    <property type="match status" value="1"/>
</dbReference>
<keyword evidence="15" id="KW-0175">Coiled coil</keyword>
<dbReference type="InterPro" id="IPR006935">
    <property type="entry name" value="Helicase/UvrB_N"/>
</dbReference>
<gene>
    <name evidence="13 19" type="primary">uvrB</name>
    <name evidence="19" type="ORF">AAW51_3236</name>
</gene>
<evidence type="ECO:0000256" key="11">
    <source>
        <dbReference type="ARBA" id="ARBA00026033"/>
    </source>
</evidence>
<dbReference type="EMBL" id="CP011371">
    <property type="protein sequence ID" value="AKJ29927.1"/>
    <property type="molecule type" value="Genomic_DNA"/>
</dbReference>
<dbReference type="HAMAP" id="MF_00204">
    <property type="entry name" value="UvrB"/>
    <property type="match status" value="1"/>
</dbReference>
<dbReference type="PANTHER" id="PTHR24029">
    <property type="entry name" value="UVRABC SYSTEM PROTEIN B"/>
    <property type="match status" value="1"/>
</dbReference>
<evidence type="ECO:0000256" key="6">
    <source>
        <dbReference type="ARBA" id="ARBA00022769"/>
    </source>
</evidence>
<evidence type="ECO:0000256" key="14">
    <source>
        <dbReference type="RuleBase" id="RU003587"/>
    </source>
</evidence>
<dbReference type="PROSITE" id="PS50151">
    <property type="entry name" value="UVR"/>
    <property type="match status" value="1"/>
</dbReference>
<dbReference type="Gene3D" id="4.10.860.10">
    <property type="entry name" value="UVR domain"/>
    <property type="match status" value="1"/>
</dbReference>
<evidence type="ECO:0000256" key="9">
    <source>
        <dbReference type="ARBA" id="ARBA00023204"/>
    </source>
</evidence>
<dbReference type="InterPro" id="IPR027417">
    <property type="entry name" value="P-loop_NTPase"/>
</dbReference>
<dbReference type="PROSITE" id="PS51194">
    <property type="entry name" value="HELICASE_CTER"/>
    <property type="match status" value="1"/>
</dbReference>
<evidence type="ECO:0000256" key="8">
    <source>
        <dbReference type="ARBA" id="ARBA00022881"/>
    </source>
</evidence>
<dbReference type="PANTHER" id="PTHR24029:SF0">
    <property type="entry name" value="UVRABC SYSTEM PROTEIN B"/>
    <property type="match status" value="1"/>
</dbReference>
<dbReference type="SMART" id="SM00487">
    <property type="entry name" value="DEXDc"/>
    <property type="match status" value="1"/>
</dbReference>